<name>A0A6P7T644_9MOLL</name>
<reference evidence="2" key="1">
    <citation type="submission" date="2025-08" db="UniProtKB">
        <authorList>
            <consortium name="RefSeq"/>
        </authorList>
    </citation>
    <scope>IDENTIFICATION</scope>
</reference>
<gene>
    <name evidence="2" type="primary">LOC115219691</name>
</gene>
<dbReference type="PANTHER" id="PTHR45913">
    <property type="entry name" value="EPM2A-INTERACTING PROTEIN 1"/>
    <property type="match status" value="1"/>
</dbReference>
<organism evidence="1 2">
    <name type="scientific">Octopus sinensis</name>
    <name type="common">East Asian common octopus</name>
    <dbReference type="NCBI Taxonomy" id="2607531"/>
    <lineage>
        <taxon>Eukaryota</taxon>
        <taxon>Metazoa</taxon>
        <taxon>Spiralia</taxon>
        <taxon>Lophotrochozoa</taxon>
        <taxon>Mollusca</taxon>
        <taxon>Cephalopoda</taxon>
        <taxon>Coleoidea</taxon>
        <taxon>Octopodiformes</taxon>
        <taxon>Octopoda</taxon>
        <taxon>Incirrata</taxon>
        <taxon>Octopodidae</taxon>
        <taxon>Octopus</taxon>
    </lineage>
</organism>
<protein>
    <submittedName>
        <fullName evidence="2">Zinc finger BED domain-containing protein 5-like</fullName>
    </submittedName>
</protein>
<dbReference type="AlphaFoldDB" id="A0A6P7T644"/>
<dbReference type="KEGG" id="osn:115219691"/>
<proteinExistence type="predicted"/>
<accession>A0A6P7T644</accession>
<evidence type="ECO:0000313" key="2">
    <source>
        <dbReference type="RefSeq" id="XP_029645727.1"/>
    </source>
</evidence>
<dbReference type="RefSeq" id="XP_029645727.1">
    <property type="nucleotide sequence ID" value="XM_029789867.1"/>
</dbReference>
<evidence type="ECO:0000313" key="1">
    <source>
        <dbReference type="Proteomes" id="UP000515154"/>
    </source>
</evidence>
<dbReference type="Proteomes" id="UP000515154">
    <property type="component" value="Linkage group LG15"/>
</dbReference>
<keyword evidence="1" id="KW-1185">Reference proteome</keyword>
<dbReference type="PANTHER" id="PTHR45913:SF22">
    <property type="entry name" value="SCAN BOX DOMAIN-CONTAINING PROTEIN"/>
    <property type="match status" value="1"/>
</dbReference>
<sequence length="126" mass="14549">MCLLCHQTLTNEIMKPSRLKNHFDVKHSDKKDMPLSYCLQLSFSFKKKIQTFKTLLQETSKQENDRLIVSYNIALLVAKSGNSHTIGEILLCPFIKEVLSTIMHKKTDCIMKKIPLGNNKISRRIN</sequence>